<proteinExistence type="predicted"/>
<dbReference type="SUPFAM" id="SSF55298">
    <property type="entry name" value="YjgF-like"/>
    <property type="match status" value="1"/>
</dbReference>
<dbReference type="InterPro" id="IPR006175">
    <property type="entry name" value="YjgF/YER057c/UK114"/>
</dbReference>
<dbReference type="PANTHER" id="PTHR11803">
    <property type="entry name" value="2-IMINOBUTANOATE/2-IMINOPROPANOATE DEAMINASE RIDA"/>
    <property type="match status" value="1"/>
</dbReference>
<dbReference type="GO" id="GO:0005829">
    <property type="term" value="C:cytosol"/>
    <property type="evidence" value="ECO:0007669"/>
    <property type="project" value="TreeGrafter"/>
</dbReference>
<keyword evidence="2" id="KW-1185">Reference proteome</keyword>
<dbReference type="CDD" id="cd00448">
    <property type="entry name" value="YjgF_YER057c_UK114_family"/>
    <property type="match status" value="1"/>
</dbReference>
<dbReference type="InterPro" id="IPR035959">
    <property type="entry name" value="RutC-like_sf"/>
</dbReference>
<organism evidence="1 2">
    <name type="scientific">Shimia aestuarii</name>
    <dbReference type="NCBI Taxonomy" id="254406"/>
    <lineage>
        <taxon>Bacteria</taxon>
        <taxon>Pseudomonadati</taxon>
        <taxon>Pseudomonadota</taxon>
        <taxon>Alphaproteobacteria</taxon>
        <taxon>Rhodobacterales</taxon>
        <taxon>Roseobacteraceae</taxon>
    </lineage>
</organism>
<accession>A0A1I4SK55</accession>
<dbReference type="PANTHER" id="PTHR11803:SF39">
    <property type="entry name" value="2-IMINOBUTANOATE_2-IMINOPROPANOATE DEAMINASE"/>
    <property type="match status" value="1"/>
</dbReference>
<gene>
    <name evidence="1" type="ORF">SAMN04488042_11149</name>
</gene>
<dbReference type="RefSeq" id="WP_093096314.1">
    <property type="nucleotide sequence ID" value="NZ_FOTQ01000011.1"/>
</dbReference>
<dbReference type="GO" id="GO:0019239">
    <property type="term" value="F:deaminase activity"/>
    <property type="evidence" value="ECO:0007669"/>
    <property type="project" value="TreeGrafter"/>
</dbReference>
<evidence type="ECO:0000313" key="1">
    <source>
        <dbReference type="EMBL" id="SFM64819.1"/>
    </source>
</evidence>
<dbReference type="OrthoDB" id="583118at2"/>
<sequence length="130" mass="13911">MTIETLGGAVTLADGTPVPLSKAVRAGDFIFLSGQLAFGSDGKIVAGGIAPQTRQCLTLIEAFLQNLDAQLSDVVRATVWLTDAGDFPPFNTVYAEFFSEYPPARSAVCSELMLPDARVEIEVTVFKPKE</sequence>
<name>A0A1I4SK55_9RHOB</name>
<protein>
    <submittedName>
        <fullName evidence="1">Reactive intermediate/imine deaminase</fullName>
    </submittedName>
</protein>
<dbReference type="Pfam" id="PF01042">
    <property type="entry name" value="Ribonuc_L-PSP"/>
    <property type="match status" value="1"/>
</dbReference>
<evidence type="ECO:0000313" key="2">
    <source>
        <dbReference type="Proteomes" id="UP000199144"/>
    </source>
</evidence>
<dbReference type="AlphaFoldDB" id="A0A1I4SK55"/>
<dbReference type="Gene3D" id="3.30.1330.40">
    <property type="entry name" value="RutC-like"/>
    <property type="match status" value="1"/>
</dbReference>
<dbReference type="EMBL" id="FOTQ01000011">
    <property type="protein sequence ID" value="SFM64819.1"/>
    <property type="molecule type" value="Genomic_DNA"/>
</dbReference>
<dbReference type="Proteomes" id="UP000199144">
    <property type="component" value="Unassembled WGS sequence"/>
</dbReference>
<reference evidence="1 2" key="1">
    <citation type="submission" date="2016-10" db="EMBL/GenBank/DDBJ databases">
        <authorList>
            <person name="de Groot N.N."/>
        </authorList>
    </citation>
    <scope>NUCLEOTIDE SEQUENCE [LARGE SCALE GENOMIC DNA]</scope>
    <source>
        <strain evidence="1 2">DSM 15283</strain>
    </source>
</reference>
<dbReference type="STRING" id="254406.SAMN04488042_11149"/>